<accession>A0ABY4M5S6</accession>
<dbReference type="Proteomes" id="UP000830115">
    <property type="component" value="Chromosome"/>
</dbReference>
<gene>
    <name evidence="1" type="ORF">K9S39_15780</name>
</gene>
<evidence type="ECO:0000313" key="2">
    <source>
        <dbReference type="Proteomes" id="UP000830115"/>
    </source>
</evidence>
<evidence type="ECO:0000313" key="1">
    <source>
        <dbReference type="EMBL" id="UQA93109.1"/>
    </source>
</evidence>
<protein>
    <submittedName>
        <fullName evidence="1">Uncharacterized protein</fullName>
    </submittedName>
</protein>
<dbReference type="RefSeq" id="WP_248863965.1">
    <property type="nucleotide sequence ID" value="NZ_CP086322.1"/>
</dbReference>
<dbReference type="EMBL" id="CP086322">
    <property type="protein sequence ID" value="UQA93109.1"/>
    <property type="molecule type" value="Genomic_DNA"/>
</dbReference>
<keyword evidence="2" id="KW-1185">Reference proteome</keyword>
<sequence>MSAESLNSLVPAIDTLGRLSEAFGHLPATDMSVQTVYDPQRRCDRPAVVISLHRGLDDFELWREVLGIRAESVTYRMLPTSHALTAETEWCGTWVEVHAYGQLSETLGVAA</sequence>
<organism evidence="1 2">
    <name type="scientific">Streptomyces halobius</name>
    <dbReference type="NCBI Taxonomy" id="2879846"/>
    <lineage>
        <taxon>Bacteria</taxon>
        <taxon>Bacillati</taxon>
        <taxon>Actinomycetota</taxon>
        <taxon>Actinomycetes</taxon>
        <taxon>Kitasatosporales</taxon>
        <taxon>Streptomycetaceae</taxon>
        <taxon>Streptomyces</taxon>
    </lineage>
</organism>
<proteinExistence type="predicted"/>
<reference evidence="1" key="1">
    <citation type="submission" date="2021-10" db="EMBL/GenBank/DDBJ databases">
        <title>Streptomyces nigrumlapis sp.nov.,an antimicrobial producing actinobacterium isolated from Black Gobi rocks.</title>
        <authorList>
            <person name="Wen Y."/>
            <person name="Zhang W."/>
            <person name="Liu X.G."/>
        </authorList>
    </citation>
    <scope>NUCLEOTIDE SEQUENCE</scope>
    <source>
        <strain evidence="1">ST13-2-2</strain>
    </source>
</reference>
<name>A0ABY4M5S6_9ACTN</name>